<evidence type="ECO:0000313" key="1">
    <source>
        <dbReference type="EMBL" id="CAK5262936.1"/>
    </source>
</evidence>
<sequence length="130" mass="14456">MCSNLTGCFLRSPYSISLEILTCAPISAASFERAQQPFLPCSPPRFVLHPNFKPLKFCSCEALCDLQSSKPSRWPLTGPRSIPWMSFLHGNLPLLTSLNDRLTFPRPVGLRFSAPDALRPQPGRPPTIEC</sequence>
<name>A0AAD2GSW3_9AGAR</name>
<gene>
    <name evidence="1" type="ORF">MYCIT1_LOCUS2030</name>
</gene>
<accession>A0AAD2GSW3</accession>
<proteinExistence type="predicted"/>
<evidence type="ECO:0000313" key="2">
    <source>
        <dbReference type="Proteomes" id="UP001295794"/>
    </source>
</evidence>
<dbReference type="Proteomes" id="UP001295794">
    <property type="component" value="Unassembled WGS sequence"/>
</dbReference>
<keyword evidence="2" id="KW-1185">Reference proteome</keyword>
<reference evidence="1" key="1">
    <citation type="submission" date="2023-11" db="EMBL/GenBank/DDBJ databases">
        <authorList>
            <person name="De Vega J J."/>
            <person name="De Vega J J."/>
        </authorList>
    </citation>
    <scope>NUCLEOTIDE SEQUENCE</scope>
</reference>
<dbReference type="AlphaFoldDB" id="A0AAD2GSW3"/>
<dbReference type="EMBL" id="CAVNYO010000028">
    <property type="protein sequence ID" value="CAK5262936.1"/>
    <property type="molecule type" value="Genomic_DNA"/>
</dbReference>
<protein>
    <submittedName>
        <fullName evidence="1">Uncharacterized protein</fullName>
    </submittedName>
</protein>
<organism evidence="1 2">
    <name type="scientific">Mycena citricolor</name>
    <dbReference type="NCBI Taxonomy" id="2018698"/>
    <lineage>
        <taxon>Eukaryota</taxon>
        <taxon>Fungi</taxon>
        <taxon>Dikarya</taxon>
        <taxon>Basidiomycota</taxon>
        <taxon>Agaricomycotina</taxon>
        <taxon>Agaricomycetes</taxon>
        <taxon>Agaricomycetidae</taxon>
        <taxon>Agaricales</taxon>
        <taxon>Marasmiineae</taxon>
        <taxon>Mycenaceae</taxon>
        <taxon>Mycena</taxon>
    </lineage>
</organism>
<comment type="caution">
    <text evidence="1">The sequence shown here is derived from an EMBL/GenBank/DDBJ whole genome shotgun (WGS) entry which is preliminary data.</text>
</comment>